<keyword evidence="3 11" id="KW-0812">Transmembrane</keyword>
<feature type="transmembrane region" description="Helical" evidence="12">
    <location>
        <begin position="12"/>
        <end position="36"/>
    </location>
</feature>
<feature type="transmembrane region" description="Helical" evidence="12">
    <location>
        <begin position="127"/>
        <end position="150"/>
    </location>
</feature>
<dbReference type="Ensembl" id="ENSECRT00000028007.1">
    <property type="protein sequence ID" value="ENSECRP00000027433.1"/>
    <property type="gene ID" value="ENSECRG00000018571.1"/>
</dbReference>
<feature type="transmembrane region" description="Helical" evidence="12">
    <location>
        <begin position="48"/>
        <end position="67"/>
    </location>
</feature>
<evidence type="ECO:0000256" key="4">
    <source>
        <dbReference type="ARBA" id="ARBA00022989"/>
    </source>
</evidence>
<organism evidence="14 15">
    <name type="scientific">Erpetoichthys calabaricus</name>
    <name type="common">Rope fish</name>
    <name type="synonym">Calamoichthys calabaricus</name>
    <dbReference type="NCBI Taxonomy" id="27687"/>
    <lineage>
        <taxon>Eukaryota</taxon>
        <taxon>Metazoa</taxon>
        <taxon>Chordata</taxon>
        <taxon>Craniata</taxon>
        <taxon>Vertebrata</taxon>
        <taxon>Euteleostomi</taxon>
        <taxon>Actinopterygii</taxon>
        <taxon>Polypteriformes</taxon>
        <taxon>Polypteridae</taxon>
        <taxon>Erpetoichthys</taxon>
    </lineage>
</organism>
<dbReference type="InterPro" id="IPR000276">
    <property type="entry name" value="GPCR_Rhodpsn"/>
</dbReference>
<keyword evidence="6 12" id="KW-0472">Membrane</keyword>
<feature type="transmembrane region" description="Helical" evidence="12">
    <location>
        <begin position="79"/>
        <end position="106"/>
    </location>
</feature>
<keyword evidence="10 11" id="KW-0807">Transducer</keyword>
<evidence type="ECO:0000256" key="9">
    <source>
        <dbReference type="ARBA" id="ARBA00023180"/>
    </source>
</evidence>
<evidence type="ECO:0000256" key="6">
    <source>
        <dbReference type="ARBA" id="ARBA00023136"/>
    </source>
</evidence>
<dbReference type="PROSITE" id="PS00237">
    <property type="entry name" value="G_PROTEIN_RECEP_F1_1"/>
    <property type="match status" value="1"/>
</dbReference>
<name>A0A8C4T797_ERPCA</name>
<dbReference type="GeneTree" id="ENSGT00950000182934"/>
<dbReference type="SMART" id="SM01381">
    <property type="entry name" value="7TM_GPCR_Srsx"/>
    <property type="match status" value="1"/>
</dbReference>
<proteinExistence type="inferred from homology"/>
<feature type="transmembrane region" description="Helical" evidence="12">
    <location>
        <begin position="275"/>
        <end position="295"/>
    </location>
</feature>
<evidence type="ECO:0000256" key="5">
    <source>
        <dbReference type="ARBA" id="ARBA00023040"/>
    </source>
</evidence>
<keyword evidence="8 11" id="KW-0675">Receptor</keyword>
<evidence type="ECO:0000256" key="12">
    <source>
        <dbReference type="SAM" id="Phobius"/>
    </source>
</evidence>
<evidence type="ECO:0000313" key="14">
    <source>
        <dbReference type="Ensembl" id="ENSECRP00000027433.1"/>
    </source>
</evidence>
<evidence type="ECO:0000256" key="2">
    <source>
        <dbReference type="ARBA" id="ARBA00022475"/>
    </source>
</evidence>
<protein>
    <recommendedName>
        <fullName evidence="13">G-protein coupled receptors family 1 profile domain-containing protein</fullName>
    </recommendedName>
</protein>
<dbReference type="AlphaFoldDB" id="A0A8C4T797"/>
<dbReference type="InterPro" id="IPR050569">
    <property type="entry name" value="TAAR"/>
</dbReference>
<accession>A0A8C4T797</accession>
<evidence type="ECO:0000313" key="15">
    <source>
        <dbReference type="Proteomes" id="UP000694620"/>
    </source>
</evidence>
<dbReference type="SUPFAM" id="SSF81321">
    <property type="entry name" value="Family A G protein-coupled receptor-like"/>
    <property type="match status" value="1"/>
</dbReference>
<comment type="similarity">
    <text evidence="11">Belongs to the G-protein coupled receptor 1 family.</text>
</comment>
<dbReference type="GO" id="GO:0005886">
    <property type="term" value="C:plasma membrane"/>
    <property type="evidence" value="ECO:0007669"/>
    <property type="project" value="UniProtKB-SubCell"/>
</dbReference>
<evidence type="ECO:0000256" key="3">
    <source>
        <dbReference type="ARBA" id="ARBA00022692"/>
    </source>
</evidence>
<reference evidence="14" key="2">
    <citation type="submission" date="2025-09" db="UniProtKB">
        <authorList>
            <consortium name="Ensembl"/>
        </authorList>
    </citation>
    <scope>IDENTIFICATION</scope>
</reference>
<keyword evidence="7" id="KW-1015">Disulfide bond</keyword>
<feature type="transmembrane region" description="Helical" evidence="12">
    <location>
        <begin position="179"/>
        <end position="199"/>
    </location>
</feature>
<keyword evidence="4 12" id="KW-1133">Transmembrane helix</keyword>
<keyword evidence="9" id="KW-0325">Glycoprotein</keyword>
<feature type="domain" description="G-protein coupled receptors family 1 profile" evidence="13">
    <location>
        <begin position="28"/>
        <end position="288"/>
    </location>
</feature>
<evidence type="ECO:0000256" key="10">
    <source>
        <dbReference type="ARBA" id="ARBA00023224"/>
    </source>
</evidence>
<dbReference type="PANTHER" id="PTHR24249">
    <property type="entry name" value="HISTAMINE RECEPTOR-RELATED G-PROTEIN COUPLED RECEPTOR"/>
    <property type="match status" value="1"/>
</dbReference>
<sequence>VSDNNTSKAIRIILYILFASGVLLTTCGNLVVIISISHFKQLHTQTNLLVLSLAVTDFLIGLLIMPISMIKTIDKCWNFASAACIAHFFLDLVLSTGSVVHLLFIAVDRYYAVSYPLLYSMKITFNVALAFVILSWLWPILYVSMSMFYFTNNSSIKPADFCQEICILIVEATPLLFDLVISFFLPCSVMLFLYTKIFFIARRHARAIKCASDQVSSSKENKESITQMKENKASKTLGIVMSVFIICWLPYELYCVLDIVLTLHNFKMTLKAFEWLAYFNSGINPVIYGLFYPWFRKSIKIIFSYKIFQPDSCLISVLSKN</sequence>
<dbReference type="Pfam" id="PF00001">
    <property type="entry name" value="7tm_1"/>
    <property type="match status" value="1"/>
</dbReference>
<dbReference type="Proteomes" id="UP000694620">
    <property type="component" value="Unassembled WGS sequence"/>
</dbReference>
<evidence type="ECO:0000256" key="8">
    <source>
        <dbReference type="ARBA" id="ARBA00023170"/>
    </source>
</evidence>
<dbReference type="PRINTS" id="PR00237">
    <property type="entry name" value="GPCRRHODOPSN"/>
</dbReference>
<dbReference type="GO" id="GO:0001594">
    <property type="term" value="F:trace-amine receptor activity"/>
    <property type="evidence" value="ECO:0007669"/>
    <property type="project" value="TreeGrafter"/>
</dbReference>
<reference evidence="14" key="1">
    <citation type="submission" date="2025-08" db="UniProtKB">
        <authorList>
            <consortium name="Ensembl"/>
        </authorList>
    </citation>
    <scope>IDENTIFICATION</scope>
</reference>
<feature type="transmembrane region" description="Helical" evidence="12">
    <location>
        <begin position="237"/>
        <end position="263"/>
    </location>
</feature>
<evidence type="ECO:0000259" key="13">
    <source>
        <dbReference type="PROSITE" id="PS50262"/>
    </source>
</evidence>
<keyword evidence="5 11" id="KW-0297">G-protein coupled receptor</keyword>
<dbReference type="InterPro" id="IPR017452">
    <property type="entry name" value="GPCR_Rhodpsn_7TM"/>
</dbReference>
<dbReference type="PANTHER" id="PTHR24249:SF381">
    <property type="entry name" value="TRACE AMINE ASSOCIATED RECEPTOR 19P-RELATED"/>
    <property type="match status" value="1"/>
</dbReference>
<comment type="subcellular location">
    <subcellularLocation>
        <location evidence="1">Cell membrane</location>
        <topology evidence="1">Multi-pass membrane protein</topology>
    </subcellularLocation>
</comment>
<keyword evidence="2" id="KW-1003">Cell membrane</keyword>
<dbReference type="CDD" id="cd15055">
    <property type="entry name" value="7tmA_TAARs"/>
    <property type="match status" value="1"/>
</dbReference>
<dbReference type="FunFam" id="1.20.1070.10:FF:000030">
    <property type="entry name" value="trace amine-associated receptor 1"/>
    <property type="match status" value="1"/>
</dbReference>
<dbReference type="Gene3D" id="1.20.1070.10">
    <property type="entry name" value="Rhodopsin 7-helix transmembrane proteins"/>
    <property type="match status" value="1"/>
</dbReference>
<keyword evidence="15" id="KW-1185">Reference proteome</keyword>
<dbReference type="PROSITE" id="PS50262">
    <property type="entry name" value="G_PROTEIN_RECEP_F1_2"/>
    <property type="match status" value="1"/>
</dbReference>
<evidence type="ECO:0000256" key="1">
    <source>
        <dbReference type="ARBA" id="ARBA00004651"/>
    </source>
</evidence>
<evidence type="ECO:0000256" key="7">
    <source>
        <dbReference type="ARBA" id="ARBA00023157"/>
    </source>
</evidence>
<evidence type="ECO:0000256" key="11">
    <source>
        <dbReference type="RuleBase" id="RU000688"/>
    </source>
</evidence>